<sequence length="289" mass="33308">MKIRKIAMVLLVALSLAACENQQVVDEIGDIKPNYEGAYTAPTINNFAGIVNGGTARYATGNVFTRHSLQGRMNRAIEVYPGSTYVPDLPKLQKGYYAEILFEEVNKHGEKPKELYAITTRDPEEAKVDIPDKPGKLFRYTLTIRDENDEFKDRRYDPLFTTFEDYNFVMNVRKPVYNQYEKITLNIENWGPNYLSISKDWKLFKLESDEWMEVEFLIKNNTVGEPAIEPSAWNMDYLAIGPDAELLVADTDKTFVFNHVHLQKGQYKIQGKMGSAEHVFYLEDSFEVR</sequence>
<keyword evidence="1" id="KW-0732">Signal</keyword>
<comment type="caution">
    <text evidence="3">The sequence shown here is derived from an EMBL/GenBank/DDBJ whole genome shotgun (WGS) entry which is preliminary data.</text>
</comment>
<dbReference type="Proteomes" id="UP001282284">
    <property type="component" value="Unassembled WGS sequence"/>
</dbReference>
<protein>
    <recommendedName>
        <fullName evidence="2">Bacterial Ig-like domain-containing protein</fullName>
    </recommendedName>
</protein>
<dbReference type="InterPro" id="IPR046878">
    <property type="entry name" value="Big_14"/>
</dbReference>
<dbReference type="PROSITE" id="PS51257">
    <property type="entry name" value="PROKAR_LIPOPROTEIN"/>
    <property type="match status" value="1"/>
</dbReference>
<name>A0ABU4GBR7_9BACL</name>
<dbReference type="RefSeq" id="WP_317945445.1">
    <property type="nucleotide sequence ID" value="NZ_JAUBDI010000016.1"/>
</dbReference>
<evidence type="ECO:0000313" key="4">
    <source>
        <dbReference type="Proteomes" id="UP001282284"/>
    </source>
</evidence>
<dbReference type="Pfam" id="PF20251">
    <property type="entry name" value="Big_14"/>
    <property type="match status" value="1"/>
</dbReference>
<evidence type="ECO:0000313" key="3">
    <source>
        <dbReference type="EMBL" id="MDW0114414.1"/>
    </source>
</evidence>
<feature type="signal peptide" evidence="1">
    <location>
        <begin position="1"/>
        <end position="20"/>
    </location>
</feature>
<keyword evidence="4" id="KW-1185">Reference proteome</keyword>
<dbReference type="EMBL" id="JAUBDI010000016">
    <property type="protein sequence ID" value="MDW0114414.1"/>
    <property type="molecule type" value="Genomic_DNA"/>
</dbReference>
<feature type="domain" description="Bacterial Ig-like" evidence="2">
    <location>
        <begin position="167"/>
        <end position="273"/>
    </location>
</feature>
<organism evidence="3 4">
    <name type="scientific">Sporosarcina saromensis</name>
    <dbReference type="NCBI Taxonomy" id="359365"/>
    <lineage>
        <taxon>Bacteria</taxon>
        <taxon>Bacillati</taxon>
        <taxon>Bacillota</taxon>
        <taxon>Bacilli</taxon>
        <taxon>Bacillales</taxon>
        <taxon>Caryophanaceae</taxon>
        <taxon>Sporosarcina</taxon>
    </lineage>
</organism>
<accession>A0ABU4GBR7</accession>
<proteinExistence type="predicted"/>
<feature type="chain" id="PRO_5045647093" description="Bacterial Ig-like domain-containing protein" evidence="1">
    <location>
        <begin position="21"/>
        <end position="289"/>
    </location>
</feature>
<reference evidence="3 4" key="1">
    <citation type="submission" date="2023-06" db="EMBL/GenBank/DDBJ databases">
        <title>Sporosarcina sp. nov., isolated from Korean traditional fermented seafood 'Jeotgal'.</title>
        <authorList>
            <person name="Yang A.I."/>
            <person name="Shin N.-R."/>
        </authorList>
    </citation>
    <scope>NUCLEOTIDE SEQUENCE [LARGE SCALE GENOMIC DNA]</scope>
    <source>
        <strain evidence="3 4">KCTC13119</strain>
    </source>
</reference>
<evidence type="ECO:0000256" key="1">
    <source>
        <dbReference type="SAM" id="SignalP"/>
    </source>
</evidence>
<evidence type="ECO:0000259" key="2">
    <source>
        <dbReference type="Pfam" id="PF20251"/>
    </source>
</evidence>
<gene>
    <name evidence="3" type="ORF">QT711_14545</name>
</gene>